<accession>A0A1W1C439</accession>
<organism evidence="2">
    <name type="scientific">hydrothermal vent metagenome</name>
    <dbReference type="NCBI Taxonomy" id="652676"/>
    <lineage>
        <taxon>unclassified sequences</taxon>
        <taxon>metagenomes</taxon>
        <taxon>ecological metagenomes</taxon>
    </lineage>
</organism>
<dbReference type="EMBL" id="FPHB01000048">
    <property type="protein sequence ID" value="SFV60529.1"/>
    <property type="molecule type" value="Genomic_DNA"/>
</dbReference>
<dbReference type="PROSITE" id="PS51257">
    <property type="entry name" value="PROKAR_LIPOPROTEIN"/>
    <property type="match status" value="1"/>
</dbReference>
<evidence type="ECO:0000259" key="1">
    <source>
        <dbReference type="Pfam" id="PF02169"/>
    </source>
</evidence>
<proteinExistence type="predicted"/>
<dbReference type="Gene3D" id="3.10.28.20">
    <property type="entry name" value="Acetamidase/Formamidase-like domains"/>
    <property type="match status" value="1"/>
</dbReference>
<dbReference type="InterPro" id="IPR024952">
    <property type="entry name" value="LPP20-like_dom"/>
</dbReference>
<feature type="domain" description="Lipoprotein LPP20-like" evidence="1">
    <location>
        <begin position="46"/>
        <end position="151"/>
    </location>
</feature>
<name>A0A1W1C439_9ZZZZ</name>
<reference evidence="2" key="1">
    <citation type="submission" date="2016-10" db="EMBL/GenBank/DDBJ databases">
        <authorList>
            <person name="de Groot N.N."/>
        </authorList>
    </citation>
    <scope>NUCLEOTIDE SEQUENCE</scope>
</reference>
<gene>
    <name evidence="2" type="ORF">MNB_SM-7-766</name>
</gene>
<dbReference type="Pfam" id="PF02169">
    <property type="entry name" value="LPP20"/>
    <property type="match status" value="1"/>
</dbReference>
<sequence length="194" mass="20625">MKLIKSLGTVALAAGVAAFITGCGAQPQPKQEEPDFRCKQENVLAPKWTCTPFVDGAIAEVGTAPKTAAGMGFQRRVALANARSNLAQQIQSLVKDKVETFTRSTGIGAGESVDSVATAVSKQVAKVTLKGSKQVDSWQAPSGTLYVLVAVPEKEINAAAKKAVKTSFKNDEALWQQFQSKQALEGLEKEFPTE</sequence>
<dbReference type="AlphaFoldDB" id="A0A1W1C439"/>
<protein>
    <recommendedName>
        <fullName evidence="1">Lipoprotein LPP20-like domain-containing protein</fullName>
    </recommendedName>
</protein>
<evidence type="ECO:0000313" key="2">
    <source>
        <dbReference type="EMBL" id="SFV60529.1"/>
    </source>
</evidence>